<dbReference type="AlphaFoldDB" id="A0A0D2HQD2"/>
<proteinExistence type="inferred from homology"/>
<feature type="transmembrane region" description="Helical" evidence="6">
    <location>
        <begin position="179"/>
        <end position="196"/>
    </location>
</feature>
<evidence type="ECO:0000313" key="8">
    <source>
        <dbReference type="Proteomes" id="UP000053789"/>
    </source>
</evidence>
<evidence type="ECO:0000256" key="1">
    <source>
        <dbReference type="ARBA" id="ARBA00004141"/>
    </source>
</evidence>
<dbReference type="PANTHER" id="PTHR42038:SF4">
    <property type="entry name" value="INTEGRAL MEMBRANE PROTEIN"/>
    <property type="match status" value="1"/>
</dbReference>
<reference evidence="7" key="1">
    <citation type="submission" date="2015-01" db="EMBL/GenBank/DDBJ databases">
        <title>The Genome Sequence of Cladophialophora bantiana CBS 173.52.</title>
        <authorList>
            <consortium name="The Broad Institute Genomics Platform"/>
            <person name="Cuomo C."/>
            <person name="de Hoog S."/>
            <person name="Gorbushina A."/>
            <person name="Stielow B."/>
            <person name="Teixiera M."/>
            <person name="Abouelleil A."/>
            <person name="Chapman S.B."/>
            <person name="Priest M."/>
            <person name="Young S.K."/>
            <person name="Wortman J."/>
            <person name="Nusbaum C."/>
            <person name="Birren B."/>
        </authorList>
    </citation>
    <scope>NUCLEOTIDE SEQUENCE [LARGE SCALE GENOMIC DNA]</scope>
    <source>
        <strain evidence="7">CBS 173.52</strain>
    </source>
</reference>
<comment type="subcellular location">
    <subcellularLocation>
        <location evidence="1">Membrane</location>
        <topology evidence="1">Multi-pass membrane protein</topology>
    </subcellularLocation>
</comment>
<gene>
    <name evidence="7" type="ORF">Z519_12714</name>
</gene>
<dbReference type="Proteomes" id="UP000053789">
    <property type="component" value="Unassembled WGS sequence"/>
</dbReference>
<dbReference type="PANTHER" id="PTHR42038">
    <property type="match status" value="1"/>
</dbReference>
<feature type="transmembrane region" description="Helical" evidence="6">
    <location>
        <begin position="147"/>
        <end position="167"/>
    </location>
</feature>
<dbReference type="Pfam" id="PF25129">
    <property type="entry name" value="Pyr4-TMTC"/>
    <property type="match status" value="1"/>
</dbReference>
<feature type="transmembrane region" description="Helical" evidence="6">
    <location>
        <begin position="116"/>
        <end position="135"/>
    </location>
</feature>
<evidence type="ECO:0000256" key="2">
    <source>
        <dbReference type="ARBA" id="ARBA00006757"/>
    </source>
</evidence>
<keyword evidence="8" id="KW-1185">Reference proteome</keyword>
<dbReference type="OrthoDB" id="5294024at2759"/>
<dbReference type="HOGENOM" id="CLU_087059_2_0_1"/>
<protein>
    <submittedName>
        <fullName evidence="7">Uncharacterized protein</fullName>
    </submittedName>
</protein>
<dbReference type="GO" id="GO:0016829">
    <property type="term" value="F:lyase activity"/>
    <property type="evidence" value="ECO:0007669"/>
    <property type="project" value="InterPro"/>
</dbReference>
<evidence type="ECO:0000256" key="5">
    <source>
        <dbReference type="ARBA" id="ARBA00023136"/>
    </source>
</evidence>
<organism evidence="7 8">
    <name type="scientific">Cladophialophora bantiana (strain ATCC 10958 / CBS 173.52 / CDC B-1940 / NIH 8579)</name>
    <name type="common">Xylohypha bantiana</name>
    <dbReference type="NCBI Taxonomy" id="1442370"/>
    <lineage>
        <taxon>Eukaryota</taxon>
        <taxon>Fungi</taxon>
        <taxon>Dikarya</taxon>
        <taxon>Ascomycota</taxon>
        <taxon>Pezizomycotina</taxon>
        <taxon>Eurotiomycetes</taxon>
        <taxon>Chaetothyriomycetidae</taxon>
        <taxon>Chaetothyriales</taxon>
        <taxon>Herpotrichiellaceae</taxon>
        <taxon>Cladophialophora</taxon>
    </lineage>
</organism>
<keyword evidence="4 6" id="KW-1133">Transmembrane helix</keyword>
<evidence type="ECO:0000256" key="6">
    <source>
        <dbReference type="SAM" id="Phobius"/>
    </source>
</evidence>
<feature type="transmembrane region" description="Helical" evidence="6">
    <location>
        <begin position="216"/>
        <end position="236"/>
    </location>
</feature>
<feature type="transmembrane region" description="Helical" evidence="6">
    <location>
        <begin position="89"/>
        <end position="109"/>
    </location>
</feature>
<name>A0A0D2HQD2_CLAB1</name>
<accession>A0A0D2HQD2</accession>
<keyword evidence="5 6" id="KW-0472">Membrane</keyword>
<dbReference type="GO" id="GO:0016020">
    <property type="term" value="C:membrane"/>
    <property type="evidence" value="ECO:0007669"/>
    <property type="project" value="UniProtKB-SubCell"/>
</dbReference>
<evidence type="ECO:0000256" key="4">
    <source>
        <dbReference type="ARBA" id="ARBA00022989"/>
    </source>
</evidence>
<dbReference type="InterPro" id="IPR039020">
    <property type="entry name" value="PaxB-like"/>
</dbReference>
<dbReference type="VEuPathDB" id="FungiDB:Z519_12714"/>
<feature type="transmembrane region" description="Helical" evidence="6">
    <location>
        <begin position="30"/>
        <end position="52"/>
    </location>
</feature>
<feature type="transmembrane region" description="Helical" evidence="6">
    <location>
        <begin position="64"/>
        <end position="83"/>
    </location>
</feature>
<evidence type="ECO:0000256" key="3">
    <source>
        <dbReference type="ARBA" id="ARBA00022692"/>
    </source>
</evidence>
<dbReference type="RefSeq" id="XP_016613328.1">
    <property type="nucleotide sequence ID" value="XM_016770419.1"/>
</dbReference>
<sequence length="253" mass="29428">MSTFDLAKRCNTHLVVYPSDLLLKPPQSYLFIQDGLIIACGVLYSLCYIFYITRSLRDRKLAGYIEYVSGNLAWELYYAFATASTRFETLAFSAWFCLDVLFTALIISISPTPGLVTIRVVLGFIVIYIALWKLTIIFPDDRDQVTAYWTGILLQLPVGWGSLYFLLRDFDLRGHSLEIWIARYLGCLAAYGVFIWRYLNVPENWTYVGSFWSKMIMFWTLVPETIYPFMYMFVWVKTRPLSSLEKAKEDKAE</sequence>
<dbReference type="GeneID" id="27705642"/>
<comment type="similarity">
    <text evidence="2">Belongs to the paxB family.</text>
</comment>
<dbReference type="EMBL" id="KN847013">
    <property type="protein sequence ID" value="KIW86659.1"/>
    <property type="molecule type" value="Genomic_DNA"/>
</dbReference>
<keyword evidence="3 6" id="KW-0812">Transmembrane</keyword>
<evidence type="ECO:0000313" key="7">
    <source>
        <dbReference type="EMBL" id="KIW86659.1"/>
    </source>
</evidence>